<dbReference type="InterPro" id="IPR036897">
    <property type="entry name" value="CarbamoylP_synth_lsu_oligo_sf"/>
</dbReference>
<organism evidence="7">
    <name type="scientific">marine sediment metagenome</name>
    <dbReference type="NCBI Taxonomy" id="412755"/>
    <lineage>
        <taxon>unclassified sequences</taxon>
        <taxon>metagenomes</taxon>
        <taxon>ecological metagenomes</taxon>
    </lineage>
</organism>
<dbReference type="PANTHER" id="PTHR11405:SF53">
    <property type="entry name" value="CARBAMOYL-PHOSPHATE SYNTHASE [AMMONIA], MITOCHONDRIAL"/>
    <property type="match status" value="1"/>
</dbReference>
<gene>
    <name evidence="7" type="ORF">S01H1_69729</name>
</gene>
<dbReference type="SUPFAM" id="SSF48108">
    <property type="entry name" value="Carbamoyl phosphate synthetase, large subunit connection domain"/>
    <property type="match status" value="1"/>
</dbReference>
<comment type="caution">
    <text evidence="7">The sequence shown here is derived from an EMBL/GenBank/DDBJ whole genome shotgun (WGS) entry which is preliminary data.</text>
</comment>
<evidence type="ECO:0000259" key="6">
    <source>
        <dbReference type="PROSITE" id="PS50975"/>
    </source>
</evidence>
<dbReference type="GO" id="GO:0005737">
    <property type="term" value="C:cytoplasm"/>
    <property type="evidence" value="ECO:0007669"/>
    <property type="project" value="TreeGrafter"/>
</dbReference>
<dbReference type="SMART" id="SM01096">
    <property type="entry name" value="CPSase_L_D3"/>
    <property type="match status" value="1"/>
</dbReference>
<evidence type="ECO:0000256" key="1">
    <source>
        <dbReference type="ARBA" id="ARBA00022598"/>
    </source>
</evidence>
<evidence type="ECO:0000256" key="4">
    <source>
        <dbReference type="ARBA" id="ARBA00044063"/>
    </source>
</evidence>
<dbReference type="PROSITE" id="PS00867">
    <property type="entry name" value="CPSASE_2"/>
    <property type="match status" value="1"/>
</dbReference>
<dbReference type="InterPro" id="IPR011761">
    <property type="entry name" value="ATP-grasp"/>
</dbReference>
<dbReference type="GO" id="GO:0004088">
    <property type="term" value="F:carbamoyl-phosphate synthase (glutamine-hydrolyzing) activity"/>
    <property type="evidence" value="ECO:0007669"/>
    <property type="project" value="TreeGrafter"/>
</dbReference>
<dbReference type="InterPro" id="IPR005483">
    <property type="entry name" value="CPSase_dom"/>
</dbReference>
<accession>X0WCV6</accession>
<keyword evidence="1" id="KW-0436">Ligase</keyword>
<dbReference type="Pfam" id="PF02786">
    <property type="entry name" value="CPSase_L_D2"/>
    <property type="match status" value="1"/>
</dbReference>
<name>X0WCV6_9ZZZZ</name>
<evidence type="ECO:0000313" key="7">
    <source>
        <dbReference type="EMBL" id="GAG28809.1"/>
    </source>
</evidence>
<dbReference type="SUPFAM" id="SSF56059">
    <property type="entry name" value="Glutathione synthetase ATP-binding domain-like"/>
    <property type="match status" value="1"/>
</dbReference>
<dbReference type="Gene3D" id="1.10.1030.10">
    <property type="entry name" value="Carbamoyl-phosphate synthetase, large subunit oligomerisation domain"/>
    <property type="match status" value="1"/>
</dbReference>
<dbReference type="AlphaFoldDB" id="X0WCV6"/>
<dbReference type="Gene3D" id="3.30.470.20">
    <property type="entry name" value="ATP-grasp fold, B domain"/>
    <property type="match status" value="1"/>
</dbReference>
<dbReference type="Pfam" id="PF02787">
    <property type="entry name" value="CPSase_L_D3"/>
    <property type="match status" value="1"/>
</dbReference>
<dbReference type="GO" id="GO:0046872">
    <property type="term" value="F:metal ion binding"/>
    <property type="evidence" value="ECO:0007669"/>
    <property type="project" value="InterPro"/>
</dbReference>
<dbReference type="EC" id="6.3.4.16" evidence="4"/>
<dbReference type="PROSITE" id="PS50975">
    <property type="entry name" value="ATP_GRASP"/>
    <property type="match status" value="1"/>
</dbReference>
<sequence length="247" mass="27850">IHTGESIVIAPAQTLTASEYQLLRELSIKTIRHLGLVGECNIQFAFDPERSDNYRVIEVNARLSRSSALASKASGFPLAFIATKLALGYSLTDLKNTITKTTPACFEPALDYLVLKVPRWDLNKFREVSKVIGSEMKSVGEVMAIGRNFEETLQKALRMLQVGIYGVVCNNLKFKDIESSIKNPTDKRIFAVVEAIKQGATVDEIYDWCKIDRWFLYKIKNIIDMETKLKNTVKLDKELILEAKKLG</sequence>
<comment type="catalytic activity">
    <reaction evidence="5">
        <text>hydrogencarbonate + NH4(+) + 2 ATP = carbamoyl phosphate + 2 ADP + phosphate + 2 H(+)</text>
        <dbReference type="Rhea" id="RHEA:18029"/>
        <dbReference type="ChEBI" id="CHEBI:15378"/>
        <dbReference type="ChEBI" id="CHEBI:17544"/>
        <dbReference type="ChEBI" id="CHEBI:28938"/>
        <dbReference type="ChEBI" id="CHEBI:30616"/>
        <dbReference type="ChEBI" id="CHEBI:43474"/>
        <dbReference type="ChEBI" id="CHEBI:58228"/>
        <dbReference type="ChEBI" id="CHEBI:456216"/>
        <dbReference type="EC" id="6.3.4.16"/>
    </reaction>
</comment>
<reference evidence="7" key="1">
    <citation type="journal article" date="2014" name="Front. Microbiol.">
        <title>High frequency of phylogenetically diverse reductive dehalogenase-homologous genes in deep subseafloor sedimentary metagenomes.</title>
        <authorList>
            <person name="Kawai M."/>
            <person name="Futagami T."/>
            <person name="Toyoda A."/>
            <person name="Takaki Y."/>
            <person name="Nishi S."/>
            <person name="Hori S."/>
            <person name="Arai W."/>
            <person name="Tsubouchi T."/>
            <person name="Morono Y."/>
            <person name="Uchiyama I."/>
            <person name="Ito T."/>
            <person name="Fujiyama A."/>
            <person name="Inagaki F."/>
            <person name="Takami H."/>
        </authorList>
    </citation>
    <scope>NUCLEOTIDE SEQUENCE</scope>
    <source>
        <strain evidence="7">Expedition CK06-06</strain>
    </source>
</reference>
<dbReference type="EMBL" id="BARS01046317">
    <property type="protein sequence ID" value="GAG28809.1"/>
    <property type="molecule type" value="Genomic_DNA"/>
</dbReference>
<dbReference type="InterPro" id="IPR005479">
    <property type="entry name" value="CPAse_ATP-bd"/>
</dbReference>
<dbReference type="InterPro" id="IPR005480">
    <property type="entry name" value="CPSase_lsu_oligo"/>
</dbReference>
<evidence type="ECO:0000256" key="3">
    <source>
        <dbReference type="ARBA" id="ARBA00022840"/>
    </source>
</evidence>
<protein>
    <recommendedName>
        <fullName evidence="4">carbamoyl-phosphate synthase (ammonia)</fullName>
        <ecNumber evidence="4">6.3.4.16</ecNumber>
    </recommendedName>
</protein>
<dbReference type="GO" id="GO:0004087">
    <property type="term" value="F:carbamoyl-phosphate synthase (ammonia) activity"/>
    <property type="evidence" value="ECO:0007669"/>
    <property type="project" value="UniProtKB-EC"/>
</dbReference>
<dbReference type="PRINTS" id="PR00098">
    <property type="entry name" value="CPSASE"/>
</dbReference>
<proteinExistence type="predicted"/>
<keyword evidence="3" id="KW-0067">ATP-binding</keyword>
<evidence type="ECO:0000256" key="5">
    <source>
        <dbReference type="ARBA" id="ARBA00047359"/>
    </source>
</evidence>
<dbReference type="PANTHER" id="PTHR11405">
    <property type="entry name" value="CARBAMOYLTRANSFERASE FAMILY MEMBER"/>
    <property type="match status" value="1"/>
</dbReference>
<feature type="non-terminal residue" evidence="7">
    <location>
        <position position="1"/>
    </location>
</feature>
<keyword evidence="2" id="KW-0547">Nucleotide-binding</keyword>
<evidence type="ECO:0000256" key="2">
    <source>
        <dbReference type="ARBA" id="ARBA00022741"/>
    </source>
</evidence>
<dbReference type="GO" id="GO:0005524">
    <property type="term" value="F:ATP binding"/>
    <property type="evidence" value="ECO:0007669"/>
    <property type="project" value="UniProtKB-KW"/>
</dbReference>
<feature type="domain" description="ATP-grasp" evidence="6">
    <location>
        <begin position="23"/>
        <end position="87"/>
    </location>
</feature>
<dbReference type="GO" id="GO:0006541">
    <property type="term" value="P:glutamine metabolic process"/>
    <property type="evidence" value="ECO:0007669"/>
    <property type="project" value="TreeGrafter"/>
</dbReference>
<feature type="non-terminal residue" evidence="7">
    <location>
        <position position="247"/>
    </location>
</feature>